<dbReference type="RefSeq" id="WP_114349029.1">
    <property type="nucleotide sequence ID" value="NZ_QPJL01000007.1"/>
</dbReference>
<organism evidence="1 2">
    <name type="scientific">Paracoccus lutimaris</name>
    <dbReference type="NCBI Taxonomy" id="1490030"/>
    <lineage>
        <taxon>Bacteria</taxon>
        <taxon>Pseudomonadati</taxon>
        <taxon>Pseudomonadota</taxon>
        <taxon>Alphaproteobacteria</taxon>
        <taxon>Rhodobacterales</taxon>
        <taxon>Paracoccaceae</taxon>
        <taxon>Paracoccus</taxon>
    </lineage>
</organism>
<proteinExistence type="predicted"/>
<accession>A0A368YXF2</accession>
<dbReference type="Proteomes" id="UP000253345">
    <property type="component" value="Unassembled WGS sequence"/>
</dbReference>
<protein>
    <submittedName>
        <fullName evidence="1">Uncharacterized protein</fullName>
    </submittedName>
</protein>
<keyword evidence="2" id="KW-1185">Reference proteome</keyword>
<dbReference type="AlphaFoldDB" id="A0A368YXF2"/>
<evidence type="ECO:0000313" key="1">
    <source>
        <dbReference type="EMBL" id="RCW84865.1"/>
    </source>
</evidence>
<name>A0A368YXF2_9RHOB</name>
<gene>
    <name evidence="1" type="ORF">DFP89_107170</name>
</gene>
<dbReference type="OrthoDB" id="7778365at2"/>
<evidence type="ECO:0000313" key="2">
    <source>
        <dbReference type="Proteomes" id="UP000253345"/>
    </source>
</evidence>
<reference evidence="1 2" key="1">
    <citation type="submission" date="2018-07" db="EMBL/GenBank/DDBJ databases">
        <title>Genomic Encyclopedia of Type Strains, Phase III (KMG-III): the genomes of soil and plant-associated and newly described type strains.</title>
        <authorList>
            <person name="Whitman W."/>
        </authorList>
    </citation>
    <scope>NUCLEOTIDE SEQUENCE [LARGE SCALE GENOMIC DNA]</scope>
    <source>
        <strain evidence="1 2">CECT 8525</strain>
    </source>
</reference>
<comment type="caution">
    <text evidence="1">The sequence shown here is derived from an EMBL/GenBank/DDBJ whole genome shotgun (WGS) entry which is preliminary data.</text>
</comment>
<dbReference type="EMBL" id="QPJL01000007">
    <property type="protein sequence ID" value="RCW84865.1"/>
    <property type="molecule type" value="Genomic_DNA"/>
</dbReference>
<sequence length="59" mass="6555">MGRAATFTEAQVRRAVKAAREVDPMAIIEVTRSGTIRILQAEPKRPAQNEVDGWFDGQD</sequence>